<name>A0A814TQT8_ADIRI</name>
<dbReference type="Proteomes" id="UP000663828">
    <property type="component" value="Unassembled WGS sequence"/>
</dbReference>
<dbReference type="InterPro" id="IPR036691">
    <property type="entry name" value="Endo/exonu/phosph_ase_sf"/>
</dbReference>
<protein>
    <recommendedName>
        <fullName evidence="1">Reverse transcriptase domain-containing protein</fullName>
    </recommendedName>
</protein>
<proteinExistence type="predicted"/>
<evidence type="ECO:0000259" key="1">
    <source>
        <dbReference type="Pfam" id="PF00078"/>
    </source>
</evidence>
<sequence>MRTNRRNTNNKNENITYLLPYIDVMKRNQAKKSPTITINKYNTSRVLTPRHRLKIATWNVRAGFQIGSREIIVRELYRYGISITALSELRLIGSGSMRARVPNSDDYMVLCYCGVEKRMEGVSYAVDRTISQSLTAFQPISSRLAILSLYGTINRHIIAVYAPTEVSSDESKDELYIKLQEVLDTLPRKDLILIAGDLNAQVGSNRPDWEDVHGNYGIGNMDGNGLRLLSFAAANELIIGNRLFRHPRKLHLWTFIRLKRPCPKSTTSKRRDWSKLANPTVQQCFQMQSREGMHGCNLSNNTTKSTVMDLRQKSGIGDTMRQCKLTNTTRYRQLNKEIRIRLKNERNAYWSEIAQELEDAAHRREYRSLYTTLRRLRGKLKRTSDSIKKADGNFVLSNNERLNRCKEYYQNLYNHPAPGGNPANSPFLHDSTEPIKEDEPSIAEITSAIKQLKSGKAAGPDEIVAEALKAGGKPLIDRRHSLLRMIWQSDSIPGACKQAVIIPLFKKGHNQECKNYRGISLLSIVGKVFMKVIQQRLQSRHEQLAREKQAGFRLWRGCCNQVFTLRQLLEERFRCGKRLVTVFIDFAAAFDNVHRPALWRSLVTEGVPDKIVHLLQQLYEGTKSC</sequence>
<dbReference type="Gene3D" id="3.60.10.10">
    <property type="entry name" value="Endonuclease/exonuclease/phosphatase"/>
    <property type="match status" value="1"/>
</dbReference>
<accession>A0A814TQT8</accession>
<evidence type="ECO:0000313" key="3">
    <source>
        <dbReference type="Proteomes" id="UP000663828"/>
    </source>
</evidence>
<dbReference type="PANTHER" id="PTHR19446">
    <property type="entry name" value="REVERSE TRANSCRIPTASES"/>
    <property type="match status" value="1"/>
</dbReference>
<keyword evidence="3" id="KW-1185">Reference proteome</keyword>
<dbReference type="Pfam" id="PF00078">
    <property type="entry name" value="RVT_1"/>
    <property type="match status" value="1"/>
</dbReference>
<dbReference type="CDD" id="cd01650">
    <property type="entry name" value="RT_nLTR_like"/>
    <property type="match status" value="1"/>
</dbReference>
<dbReference type="AlphaFoldDB" id="A0A814TQT8"/>
<feature type="domain" description="Reverse transcriptase" evidence="1">
    <location>
        <begin position="507"/>
        <end position="615"/>
    </location>
</feature>
<dbReference type="SUPFAM" id="SSF56219">
    <property type="entry name" value="DNase I-like"/>
    <property type="match status" value="1"/>
</dbReference>
<dbReference type="EMBL" id="CAJNOR010001557">
    <property type="protein sequence ID" value="CAF1163544.1"/>
    <property type="molecule type" value="Genomic_DNA"/>
</dbReference>
<dbReference type="InterPro" id="IPR000477">
    <property type="entry name" value="RT_dom"/>
</dbReference>
<organism evidence="2 3">
    <name type="scientific">Adineta ricciae</name>
    <name type="common">Rotifer</name>
    <dbReference type="NCBI Taxonomy" id="249248"/>
    <lineage>
        <taxon>Eukaryota</taxon>
        <taxon>Metazoa</taxon>
        <taxon>Spiralia</taxon>
        <taxon>Gnathifera</taxon>
        <taxon>Rotifera</taxon>
        <taxon>Eurotatoria</taxon>
        <taxon>Bdelloidea</taxon>
        <taxon>Adinetida</taxon>
        <taxon>Adinetidae</taxon>
        <taxon>Adineta</taxon>
    </lineage>
</organism>
<comment type="caution">
    <text evidence="2">The sequence shown here is derived from an EMBL/GenBank/DDBJ whole genome shotgun (WGS) entry which is preliminary data.</text>
</comment>
<evidence type="ECO:0000313" key="2">
    <source>
        <dbReference type="EMBL" id="CAF1163544.1"/>
    </source>
</evidence>
<gene>
    <name evidence="2" type="ORF">XAT740_LOCUS21620</name>
</gene>
<reference evidence="2" key="1">
    <citation type="submission" date="2021-02" db="EMBL/GenBank/DDBJ databases">
        <authorList>
            <person name="Nowell W R."/>
        </authorList>
    </citation>
    <scope>NUCLEOTIDE SEQUENCE</scope>
</reference>